<dbReference type="HOGENOM" id="CLU_3412565_0_0_11"/>
<organism evidence="2 3">
    <name type="scientific">Frankia alni (strain DSM 45986 / CECT 9034 / ACN14a)</name>
    <dbReference type="NCBI Taxonomy" id="326424"/>
    <lineage>
        <taxon>Bacteria</taxon>
        <taxon>Bacillati</taxon>
        <taxon>Actinomycetota</taxon>
        <taxon>Actinomycetes</taxon>
        <taxon>Frankiales</taxon>
        <taxon>Frankiaceae</taxon>
        <taxon>Frankia</taxon>
    </lineage>
</organism>
<name>Q0RL49_FRAAA</name>
<dbReference type="STRING" id="326424.FRAAL3112"/>
<dbReference type="KEGG" id="fal:FRAAL3112"/>
<dbReference type="Proteomes" id="UP000000657">
    <property type="component" value="Chromosome"/>
</dbReference>
<dbReference type="AlphaFoldDB" id="Q0RL49"/>
<sequence>MARVTSGLSRPSPMAGLAVKSLFDRRDG</sequence>
<dbReference type="EMBL" id="CT573213">
    <property type="protein sequence ID" value="CAJ61756.1"/>
    <property type="molecule type" value="Genomic_DNA"/>
</dbReference>
<accession>Q0RL49</accession>
<reference evidence="2 3" key="1">
    <citation type="journal article" date="2007" name="Genome Res.">
        <title>Genome characteristics of facultatively symbiotic Frankia sp. strains reflect host range and host plant biogeography.</title>
        <authorList>
            <person name="Normand P."/>
            <person name="Lapierre P."/>
            <person name="Tisa L.S."/>
            <person name="Gogarten J.P."/>
            <person name="Alloisio N."/>
            <person name="Bagnarol E."/>
            <person name="Bassi C.A."/>
            <person name="Berry A.M."/>
            <person name="Bickhart D.M."/>
            <person name="Choisne N."/>
            <person name="Couloux A."/>
            <person name="Cournoyer B."/>
            <person name="Cruveiller S."/>
            <person name="Daubin V."/>
            <person name="Demange N."/>
            <person name="Francino M.P."/>
            <person name="Goltsman E."/>
            <person name="Huang Y."/>
            <person name="Kopp O.R."/>
            <person name="Labarre L."/>
            <person name="Lapidus A."/>
            <person name="Lavire C."/>
            <person name="Marechal J."/>
            <person name="Martinez M."/>
            <person name="Mastronunzio J.E."/>
            <person name="Mullin B.C."/>
            <person name="Niemann J."/>
            <person name="Pujic P."/>
            <person name="Rawnsley T."/>
            <person name="Rouy Z."/>
            <person name="Schenowitz C."/>
            <person name="Sellstedt A."/>
            <person name="Tavares F."/>
            <person name="Tomkins J.P."/>
            <person name="Vallenet D."/>
            <person name="Valverde C."/>
            <person name="Wall L.G."/>
            <person name="Wang Y."/>
            <person name="Medigue C."/>
            <person name="Benson D.R."/>
        </authorList>
    </citation>
    <scope>NUCLEOTIDE SEQUENCE [LARGE SCALE GENOMIC DNA]</scope>
    <source>
        <strain evidence="3">DSM 45986 / CECT 9034 / ACN14a</strain>
    </source>
</reference>
<gene>
    <name evidence="2" type="ordered locus">FRAAL3112</name>
</gene>
<keyword evidence="3" id="KW-1185">Reference proteome</keyword>
<protein>
    <submittedName>
        <fullName evidence="2">Uncharacterized protein</fullName>
    </submittedName>
</protein>
<evidence type="ECO:0000256" key="1">
    <source>
        <dbReference type="SAM" id="MobiDB-lite"/>
    </source>
</evidence>
<proteinExistence type="predicted"/>
<evidence type="ECO:0000313" key="2">
    <source>
        <dbReference type="EMBL" id="CAJ61756.1"/>
    </source>
</evidence>
<feature type="region of interest" description="Disordered" evidence="1">
    <location>
        <begin position="1"/>
        <end position="28"/>
    </location>
</feature>
<evidence type="ECO:0000313" key="3">
    <source>
        <dbReference type="Proteomes" id="UP000000657"/>
    </source>
</evidence>